<evidence type="ECO:0000313" key="3">
    <source>
        <dbReference type="EMBL" id="SMG11724.1"/>
    </source>
</evidence>
<name>A0A1X7IAI0_9BACL</name>
<feature type="transmembrane region" description="Helical" evidence="1">
    <location>
        <begin position="12"/>
        <end position="32"/>
    </location>
</feature>
<organism evidence="3 4">
    <name type="scientific">Paenibacillus aquistagni</name>
    <dbReference type="NCBI Taxonomy" id="1852522"/>
    <lineage>
        <taxon>Bacteria</taxon>
        <taxon>Bacillati</taxon>
        <taxon>Bacillota</taxon>
        <taxon>Bacilli</taxon>
        <taxon>Bacillales</taxon>
        <taxon>Paenibacillaceae</taxon>
        <taxon>Paenibacillus</taxon>
    </lineage>
</organism>
<evidence type="ECO:0000256" key="1">
    <source>
        <dbReference type="SAM" id="Phobius"/>
    </source>
</evidence>
<evidence type="ECO:0000259" key="2">
    <source>
        <dbReference type="Pfam" id="PF01882"/>
    </source>
</evidence>
<keyword evidence="1" id="KW-0812">Transmembrane</keyword>
<dbReference type="EMBL" id="FXAZ01000001">
    <property type="protein sequence ID" value="SMG11724.1"/>
    <property type="molecule type" value="Genomic_DNA"/>
</dbReference>
<keyword evidence="1" id="KW-1133">Transmembrane helix</keyword>
<dbReference type="AlphaFoldDB" id="A0A1X7IAI0"/>
<gene>
    <name evidence="3" type="ORF">SAMN06295960_0287</name>
</gene>
<dbReference type="Pfam" id="PF01882">
    <property type="entry name" value="DUF58"/>
    <property type="match status" value="1"/>
</dbReference>
<protein>
    <submittedName>
        <fullName evidence="3">Uncharacterized conserved protein, DUF58 family, contains vWF domain</fullName>
    </submittedName>
</protein>
<dbReference type="OrthoDB" id="140416at2"/>
<feature type="transmembrane region" description="Helical" evidence="1">
    <location>
        <begin position="38"/>
        <end position="60"/>
    </location>
</feature>
<dbReference type="STRING" id="1852522.SAMN06295960_0287"/>
<proteinExistence type="predicted"/>
<feature type="domain" description="DUF58" evidence="2">
    <location>
        <begin position="211"/>
        <end position="364"/>
    </location>
</feature>
<dbReference type="RefSeq" id="WP_085492572.1">
    <property type="nucleotide sequence ID" value="NZ_FXAZ01000001.1"/>
</dbReference>
<dbReference type="PANTHER" id="PTHR34351">
    <property type="entry name" value="SLR1927 PROTEIN-RELATED"/>
    <property type="match status" value="1"/>
</dbReference>
<dbReference type="Proteomes" id="UP000193834">
    <property type="component" value="Unassembled WGS sequence"/>
</dbReference>
<accession>A0A1X7IAI0</accession>
<sequence length="418" mass="47433">MTGRSQNSHIRKYLVVYVSLLIYVSLVFYFLFQGGKTSFMVLAMATVLGAYWIAGLFGGIRKAEGTHQFGGERAAPIQAGSHIPVTLQLHMPGWMPIPYIEVRDELYRFDSLIHVQETIVFLDQKRTATLKYHTPILERGCYQFVRTTCTTRDLFGLFRYRGHFKNGQTLYVLPQMIPIQNWKHVSKYKGSLDPEAFFTKHRRESTVVDGIRDYVHGDRLSRIHWNATARSGSLKSKQFEPEGAPMLAIVLDLSQGSYPTAASFELAVSIAASLMRYARRMKRRVVIAGVGDELKLWSAEAVRHETTGLREWLSSVQPAALPASGEDHEAAWLRAWQKHPELRRGGTIAWISGSLTIEQEQSLSHLSKLNWNGSFIAASQHASQDARRLSSKLSRYDYCYIPIERLDQLPERLEGNTA</sequence>
<keyword evidence="4" id="KW-1185">Reference proteome</keyword>
<dbReference type="PANTHER" id="PTHR34351:SF2">
    <property type="entry name" value="DUF58 DOMAIN-CONTAINING PROTEIN"/>
    <property type="match status" value="1"/>
</dbReference>
<dbReference type="InterPro" id="IPR002881">
    <property type="entry name" value="DUF58"/>
</dbReference>
<keyword evidence="1" id="KW-0472">Membrane</keyword>
<reference evidence="3 4" key="1">
    <citation type="submission" date="2017-04" db="EMBL/GenBank/DDBJ databases">
        <authorList>
            <person name="Afonso C.L."/>
            <person name="Miller P.J."/>
            <person name="Scott M.A."/>
            <person name="Spackman E."/>
            <person name="Goraichik I."/>
            <person name="Dimitrov K.M."/>
            <person name="Suarez D.L."/>
            <person name="Swayne D.E."/>
        </authorList>
    </citation>
    <scope>NUCLEOTIDE SEQUENCE [LARGE SCALE GENOMIC DNA]</scope>
    <source>
        <strain evidence="3 4">11</strain>
    </source>
</reference>
<evidence type="ECO:0000313" key="4">
    <source>
        <dbReference type="Proteomes" id="UP000193834"/>
    </source>
</evidence>